<gene>
    <name evidence="3" type="ORF">B9479_007944</name>
</gene>
<feature type="compositionally biased region" description="Low complexity" evidence="1">
    <location>
        <begin position="89"/>
        <end position="104"/>
    </location>
</feature>
<dbReference type="Proteomes" id="UP000322245">
    <property type="component" value="Unassembled WGS sequence"/>
</dbReference>
<dbReference type="EMBL" id="NIDF01000231">
    <property type="protein sequence ID" value="TYJ51481.1"/>
    <property type="molecule type" value="Genomic_DNA"/>
</dbReference>
<evidence type="ECO:0008006" key="5">
    <source>
        <dbReference type="Google" id="ProtNLM"/>
    </source>
</evidence>
<feature type="transmembrane region" description="Helical" evidence="2">
    <location>
        <begin position="33"/>
        <end position="56"/>
    </location>
</feature>
<keyword evidence="2" id="KW-0812">Transmembrane</keyword>
<evidence type="ECO:0000313" key="3">
    <source>
        <dbReference type="EMBL" id="TYJ51481.1"/>
    </source>
</evidence>
<feature type="region of interest" description="Disordered" evidence="1">
    <location>
        <begin position="89"/>
        <end position="125"/>
    </location>
</feature>
<dbReference type="AlphaFoldDB" id="A0A5D3AMR2"/>
<feature type="region of interest" description="Disordered" evidence="1">
    <location>
        <begin position="176"/>
        <end position="200"/>
    </location>
</feature>
<keyword evidence="2" id="KW-1133">Transmembrane helix</keyword>
<sequence length="289" mass="30214">MASILLGEPNTLPTDPIVPGTGTEKKKRQIPKVAFYVAGSAFVMTIGLTAMVIPYVRQAARSINRPEFMSNRHMPVLASRRYPSALLPPSGSALASGAESSSGPLGVGGEKGKGKGEGKASALPAYSHPTFAAEMPISEEDILREEAAKSRLFNAREEISLFGGSLMLQKKDGTVLGEGEEEGEGGEGGEGGKEGDNMEGEGALLGAKAFGIATGIVFGCAGLGMWIVGKAVGAEDPEDFAVKMRQQLVTSMPALVTSVNRPGRSVDGFDGEGIEEWVEGLEREDERAT</sequence>
<name>A0A5D3AMR2_9TREE</name>
<proteinExistence type="predicted"/>
<feature type="compositionally biased region" description="Acidic residues" evidence="1">
    <location>
        <begin position="178"/>
        <end position="187"/>
    </location>
</feature>
<evidence type="ECO:0000256" key="2">
    <source>
        <dbReference type="SAM" id="Phobius"/>
    </source>
</evidence>
<comment type="caution">
    <text evidence="3">The sequence shown here is derived from an EMBL/GenBank/DDBJ whole genome shotgun (WGS) entry which is preliminary data.</text>
</comment>
<keyword evidence="2" id="KW-0472">Membrane</keyword>
<feature type="region of interest" description="Disordered" evidence="1">
    <location>
        <begin position="1"/>
        <end position="24"/>
    </location>
</feature>
<keyword evidence="4" id="KW-1185">Reference proteome</keyword>
<evidence type="ECO:0000313" key="4">
    <source>
        <dbReference type="Proteomes" id="UP000322245"/>
    </source>
</evidence>
<accession>A0A5D3AMR2</accession>
<evidence type="ECO:0000256" key="1">
    <source>
        <dbReference type="SAM" id="MobiDB-lite"/>
    </source>
</evidence>
<reference evidence="3 4" key="1">
    <citation type="submission" date="2017-05" db="EMBL/GenBank/DDBJ databases">
        <title>The Genome Sequence of Tsuchiyaea wingfieldii DSM 27421.</title>
        <authorList>
            <person name="Cuomo C."/>
            <person name="Passer A."/>
            <person name="Billmyre B."/>
            <person name="Heitman J."/>
        </authorList>
    </citation>
    <scope>NUCLEOTIDE SEQUENCE [LARGE SCALE GENOMIC DNA]</scope>
    <source>
        <strain evidence="3 4">DSM 27421</strain>
    </source>
</reference>
<organism evidence="3 4">
    <name type="scientific">Cryptococcus floricola</name>
    <dbReference type="NCBI Taxonomy" id="2591691"/>
    <lineage>
        <taxon>Eukaryota</taxon>
        <taxon>Fungi</taxon>
        <taxon>Dikarya</taxon>
        <taxon>Basidiomycota</taxon>
        <taxon>Agaricomycotina</taxon>
        <taxon>Tremellomycetes</taxon>
        <taxon>Tremellales</taxon>
        <taxon>Cryptococcaceae</taxon>
        <taxon>Cryptococcus</taxon>
    </lineage>
</organism>
<protein>
    <recommendedName>
        <fullName evidence="5">Transmembrane protein</fullName>
    </recommendedName>
</protein>